<feature type="region of interest" description="Disordered" evidence="1">
    <location>
        <begin position="269"/>
        <end position="288"/>
    </location>
</feature>
<dbReference type="AlphaFoldDB" id="A0AAW0C0H0"/>
<sequence>PAVKSALLNMEPDQLSAMFAQARANGAFTDDVSSVRAAMADFVNYKGAKDPLTPSSRDNRGAEGEITGPLLFPVDYDYNDAEVRAKVINGDPKYKITAEQWPRGVYQNGVFDKENPGKGLFKSMSLLQTYLHIFTAPKSAKSMQAEADKEREAARSDVENIQPASIDSASRPKKRRKVAASTASKKCVANKLHLRRVTPRSIAYAAVHHRFALSDAPSWNDTDGDFEYIAYYNNIVDWFEDVPGPIAQKEVDDLLAWWNQRVFKSAASANTMEGSTDTTASSSVLTMRQRRAARERSAA</sequence>
<dbReference type="Proteomes" id="UP001362999">
    <property type="component" value="Unassembled WGS sequence"/>
</dbReference>
<gene>
    <name evidence="2" type="ORF">R3P38DRAFT_2522164</name>
</gene>
<accession>A0AAW0C0H0</accession>
<keyword evidence="3" id="KW-1185">Reference proteome</keyword>
<proteinExistence type="predicted"/>
<evidence type="ECO:0000313" key="2">
    <source>
        <dbReference type="EMBL" id="KAK7031882.1"/>
    </source>
</evidence>
<reference evidence="2 3" key="1">
    <citation type="journal article" date="2024" name="J Genomics">
        <title>Draft genome sequencing and assembly of Favolaschia claudopus CIRM-BRFM 2984 isolated from oak limbs.</title>
        <authorList>
            <person name="Navarro D."/>
            <person name="Drula E."/>
            <person name="Chaduli D."/>
            <person name="Cazenave R."/>
            <person name="Ahrendt S."/>
            <person name="Wang J."/>
            <person name="Lipzen A."/>
            <person name="Daum C."/>
            <person name="Barry K."/>
            <person name="Grigoriev I.V."/>
            <person name="Favel A."/>
            <person name="Rosso M.N."/>
            <person name="Martin F."/>
        </authorList>
    </citation>
    <scope>NUCLEOTIDE SEQUENCE [LARGE SCALE GENOMIC DNA]</scope>
    <source>
        <strain evidence="2 3">CIRM-BRFM 2984</strain>
    </source>
</reference>
<feature type="non-terminal residue" evidence="2">
    <location>
        <position position="1"/>
    </location>
</feature>
<name>A0AAW0C0H0_9AGAR</name>
<feature type="compositionally biased region" description="Polar residues" evidence="1">
    <location>
        <begin position="269"/>
        <end position="286"/>
    </location>
</feature>
<protein>
    <submittedName>
        <fullName evidence="2">Uncharacterized protein</fullName>
    </submittedName>
</protein>
<evidence type="ECO:0000256" key="1">
    <source>
        <dbReference type="SAM" id="MobiDB-lite"/>
    </source>
</evidence>
<dbReference type="Pfam" id="PF20414">
    <property type="entry name" value="DUF6698"/>
    <property type="match status" value="2"/>
</dbReference>
<feature type="region of interest" description="Disordered" evidence="1">
    <location>
        <begin position="142"/>
        <end position="175"/>
    </location>
</feature>
<dbReference type="InterPro" id="IPR046521">
    <property type="entry name" value="DUF6698"/>
</dbReference>
<feature type="compositionally biased region" description="Basic and acidic residues" evidence="1">
    <location>
        <begin position="146"/>
        <end position="158"/>
    </location>
</feature>
<evidence type="ECO:0000313" key="3">
    <source>
        <dbReference type="Proteomes" id="UP001362999"/>
    </source>
</evidence>
<dbReference type="EMBL" id="JAWWNJ010000024">
    <property type="protein sequence ID" value="KAK7031882.1"/>
    <property type="molecule type" value="Genomic_DNA"/>
</dbReference>
<comment type="caution">
    <text evidence="2">The sequence shown here is derived from an EMBL/GenBank/DDBJ whole genome shotgun (WGS) entry which is preliminary data.</text>
</comment>
<organism evidence="2 3">
    <name type="scientific">Favolaschia claudopus</name>
    <dbReference type="NCBI Taxonomy" id="2862362"/>
    <lineage>
        <taxon>Eukaryota</taxon>
        <taxon>Fungi</taxon>
        <taxon>Dikarya</taxon>
        <taxon>Basidiomycota</taxon>
        <taxon>Agaricomycotina</taxon>
        <taxon>Agaricomycetes</taxon>
        <taxon>Agaricomycetidae</taxon>
        <taxon>Agaricales</taxon>
        <taxon>Marasmiineae</taxon>
        <taxon>Mycenaceae</taxon>
        <taxon>Favolaschia</taxon>
    </lineage>
</organism>